<evidence type="ECO:0000313" key="2">
    <source>
        <dbReference type="EMBL" id="MCT7942128.1"/>
    </source>
</evidence>
<keyword evidence="1" id="KW-0472">Membrane</keyword>
<evidence type="ECO:0000313" key="3">
    <source>
        <dbReference type="Proteomes" id="UP001155546"/>
    </source>
</evidence>
<sequence>MDELIRDLQLHNLRVERKKTKLLIRLNGLANPIYISKDIPTNTYMLNTYDWISVLSSSALMFGGIVSSQSESLSGALIVAMAMFGYISVILTELKSKAVRDVLYKYNHQGASQSD</sequence>
<feature type="transmembrane region" description="Helical" evidence="1">
    <location>
        <begin position="73"/>
        <end position="91"/>
    </location>
</feature>
<keyword evidence="3" id="KW-1185">Reference proteome</keyword>
<dbReference type="AlphaFoldDB" id="A0A9X2WMU7"/>
<keyword evidence="1" id="KW-0812">Transmembrane</keyword>
<protein>
    <submittedName>
        <fullName evidence="2">Uncharacterized protein</fullName>
    </submittedName>
</protein>
<reference evidence="2" key="1">
    <citation type="journal article" date="2023" name="Int. J. Syst. Evol. Microbiol.">
        <title>&lt;i&gt;Shewanella septentrionalis&lt;/i&gt; sp. nov. and &lt;i&gt;Shewanella holmiensis&lt;/i&gt; sp. nov., isolated from Baltic Sea water and sediments.</title>
        <authorList>
            <person name="Martin-Rodriguez A.J."/>
            <person name="Thorell K."/>
            <person name="Joffre E."/>
            <person name="Jensie-Markopoulos S."/>
            <person name="Moore E.R.B."/>
            <person name="Sjoling A."/>
        </authorList>
    </citation>
    <scope>NUCLEOTIDE SEQUENCE</scope>
    <source>
        <strain evidence="2">SP1S2-7</strain>
    </source>
</reference>
<gene>
    <name evidence="2" type="ORF">NE535_10030</name>
</gene>
<evidence type="ECO:0000256" key="1">
    <source>
        <dbReference type="SAM" id="Phobius"/>
    </source>
</evidence>
<dbReference type="EMBL" id="JAMTCD010000011">
    <property type="protein sequence ID" value="MCT7942128.1"/>
    <property type="molecule type" value="Genomic_DNA"/>
</dbReference>
<organism evidence="2 3">
    <name type="scientific">Shewanella holmiensis</name>
    <dbReference type="NCBI Taxonomy" id="2952222"/>
    <lineage>
        <taxon>Bacteria</taxon>
        <taxon>Pseudomonadati</taxon>
        <taxon>Pseudomonadota</taxon>
        <taxon>Gammaproteobacteria</taxon>
        <taxon>Alteromonadales</taxon>
        <taxon>Shewanellaceae</taxon>
        <taxon>Shewanella</taxon>
    </lineage>
</organism>
<name>A0A9X2WMU7_9GAMM</name>
<feature type="transmembrane region" description="Helical" evidence="1">
    <location>
        <begin position="49"/>
        <end position="67"/>
    </location>
</feature>
<accession>A0A9X2WMU7</accession>
<keyword evidence="1" id="KW-1133">Transmembrane helix</keyword>
<proteinExistence type="predicted"/>
<dbReference type="Proteomes" id="UP001155546">
    <property type="component" value="Unassembled WGS sequence"/>
</dbReference>
<comment type="caution">
    <text evidence="2">The sequence shown here is derived from an EMBL/GenBank/DDBJ whole genome shotgun (WGS) entry which is preliminary data.</text>
</comment>
<dbReference type="RefSeq" id="WP_261298509.1">
    <property type="nucleotide sequence ID" value="NZ_JAMTCD010000011.1"/>
</dbReference>